<reference evidence="4" key="2">
    <citation type="journal article" date="2024" name="Plant">
        <title>Genomic evolution and insights into agronomic trait innovations of Sesamum species.</title>
        <authorList>
            <person name="Miao H."/>
            <person name="Wang L."/>
            <person name="Qu L."/>
            <person name="Liu H."/>
            <person name="Sun Y."/>
            <person name="Le M."/>
            <person name="Wang Q."/>
            <person name="Wei S."/>
            <person name="Zheng Y."/>
            <person name="Lin W."/>
            <person name="Duan Y."/>
            <person name="Cao H."/>
            <person name="Xiong S."/>
            <person name="Wang X."/>
            <person name="Wei L."/>
            <person name="Li C."/>
            <person name="Ma Q."/>
            <person name="Ju M."/>
            <person name="Zhao R."/>
            <person name="Li G."/>
            <person name="Mu C."/>
            <person name="Tian Q."/>
            <person name="Mei H."/>
            <person name="Zhang T."/>
            <person name="Gao T."/>
            <person name="Zhang H."/>
        </authorList>
    </citation>
    <scope>NUCLEOTIDE SEQUENCE</scope>
    <source>
        <strain evidence="4">KEN1</strain>
    </source>
</reference>
<evidence type="ECO:0000256" key="2">
    <source>
        <dbReference type="ARBA" id="ARBA00022801"/>
    </source>
</evidence>
<accession>A0AAW2UHN1</accession>
<gene>
    <name evidence="4" type="ORF">Slati_3469400</name>
</gene>
<dbReference type="Gene3D" id="3.30.420.10">
    <property type="entry name" value="Ribonuclease H-like superfamily/Ribonuclease H"/>
    <property type="match status" value="1"/>
</dbReference>
<dbReference type="PROSITE" id="PS50994">
    <property type="entry name" value="INTEGRASE"/>
    <property type="match status" value="1"/>
</dbReference>
<proteinExistence type="predicted"/>
<dbReference type="InterPro" id="IPR012337">
    <property type="entry name" value="RNaseH-like_sf"/>
</dbReference>
<dbReference type="GO" id="GO:0003676">
    <property type="term" value="F:nucleic acid binding"/>
    <property type="evidence" value="ECO:0007669"/>
    <property type="project" value="InterPro"/>
</dbReference>
<evidence type="ECO:0000256" key="1">
    <source>
        <dbReference type="ARBA" id="ARBA00022723"/>
    </source>
</evidence>
<keyword evidence="2" id="KW-0378">Hydrolase</keyword>
<dbReference type="InterPro" id="IPR057670">
    <property type="entry name" value="SH3_retrovirus"/>
</dbReference>
<dbReference type="InterPro" id="IPR039537">
    <property type="entry name" value="Retrotran_Ty1/copia-like"/>
</dbReference>
<sequence>MRGPVAQSEPLRQVNFAQLDDFAVQHLLAFFSILLTAYYRTRGTPFRFIQEIKVHILLLNLHNVLSGIERLGHPSMSVQKHISLIPSYNSVITQPCNVCPLAKQHRLPFPSCGINTEHPFVLLHMDLWGPYKLPSLTECHYFLIVVDDFSRGIVHQTTCSYTPQQNGIVEWKHKHILDMARALLFQSGLPKRFWGESVLTATYLINRLPTPLLNWKSPFEVLYRKPPDYTHLRVFGCLCFASNTIPDKNKFDHRAFRCIFLGYSNNKKAYRVFHLNTNILFDSRDVIFHENVFPFQSSPTNNEPISLPLPIDDPDSDCPLPISTSEASSAELPHLPTTATDTLTPASPPLPLIYTSNRPQRTISKPAWMSDYICSCVAHSSSCTPNSYSKAHKFFVAQCSSIQEPKTYLQASKEANWVAAMKEELQALEKNGTWELTTLRPTKRSIGSKWVYKLKLNPDGSVARYKARLIAKGYNQIEGVDYYDSFSLVANL</sequence>
<dbReference type="EMBL" id="JACGWN010000012">
    <property type="protein sequence ID" value="KAL0416375.1"/>
    <property type="molecule type" value="Genomic_DNA"/>
</dbReference>
<dbReference type="InterPro" id="IPR001584">
    <property type="entry name" value="Integrase_cat-core"/>
</dbReference>
<comment type="caution">
    <text evidence="4">The sequence shown here is derived from an EMBL/GenBank/DDBJ whole genome shotgun (WGS) entry which is preliminary data.</text>
</comment>
<dbReference type="GO" id="GO:0016787">
    <property type="term" value="F:hydrolase activity"/>
    <property type="evidence" value="ECO:0007669"/>
    <property type="project" value="UniProtKB-KW"/>
</dbReference>
<name>A0AAW2UHN1_9LAMI</name>
<dbReference type="PANTHER" id="PTHR42648:SF31">
    <property type="entry name" value="RNA-DIRECTED DNA POLYMERASE"/>
    <property type="match status" value="1"/>
</dbReference>
<reference evidence="4" key="1">
    <citation type="submission" date="2020-06" db="EMBL/GenBank/DDBJ databases">
        <authorList>
            <person name="Li T."/>
            <person name="Hu X."/>
            <person name="Zhang T."/>
            <person name="Song X."/>
            <person name="Zhang H."/>
            <person name="Dai N."/>
            <person name="Sheng W."/>
            <person name="Hou X."/>
            <person name="Wei L."/>
        </authorList>
    </citation>
    <scope>NUCLEOTIDE SEQUENCE</scope>
    <source>
        <strain evidence="4">KEN1</strain>
        <tissue evidence="4">Leaf</tissue>
    </source>
</reference>
<keyword evidence="1" id="KW-0479">Metal-binding</keyword>
<dbReference type="PANTHER" id="PTHR42648">
    <property type="entry name" value="TRANSPOSASE, PUTATIVE-RELATED"/>
    <property type="match status" value="1"/>
</dbReference>
<dbReference type="InterPro" id="IPR013103">
    <property type="entry name" value="RVT_2"/>
</dbReference>
<dbReference type="Pfam" id="PF07727">
    <property type="entry name" value="RVT_2"/>
    <property type="match status" value="1"/>
</dbReference>
<dbReference type="InterPro" id="IPR036397">
    <property type="entry name" value="RNaseH_sf"/>
</dbReference>
<evidence type="ECO:0000259" key="3">
    <source>
        <dbReference type="PROSITE" id="PS50994"/>
    </source>
</evidence>
<evidence type="ECO:0000313" key="4">
    <source>
        <dbReference type="EMBL" id="KAL0416375.1"/>
    </source>
</evidence>
<dbReference type="Pfam" id="PF25597">
    <property type="entry name" value="SH3_retrovirus"/>
    <property type="match status" value="1"/>
</dbReference>
<dbReference type="SUPFAM" id="SSF53098">
    <property type="entry name" value="Ribonuclease H-like"/>
    <property type="match status" value="1"/>
</dbReference>
<dbReference type="GO" id="GO:0015074">
    <property type="term" value="P:DNA integration"/>
    <property type="evidence" value="ECO:0007669"/>
    <property type="project" value="InterPro"/>
</dbReference>
<organism evidence="4">
    <name type="scientific">Sesamum latifolium</name>
    <dbReference type="NCBI Taxonomy" id="2727402"/>
    <lineage>
        <taxon>Eukaryota</taxon>
        <taxon>Viridiplantae</taxon>
        <taxon>Streptophyta</taxon>
        <taxon>Embryophyta</taxon>
        <taxon>Tracheophyta</taxon>
        <taxon>Spermatophyta</taxon>
        <taxon>Magnoliopsida</taxon>
        <taxon>eudicotyledons</taxon>
        <taxon>Gunneridae</taxon>
        <taxon>Pentapetalae</taxon>
        <taxon>asterids</taxon>
        <taxon>lamiids</taxon>
        <taxon>Lamiales</taxon>
        <taxon>Pedaliaceae</taxon>
        <taxon>Sesamum</taxon>
    </lineage>
</organism>
<protein>
    <submittedName>
        <fullName evidence="4">Retrovirus-related Pol polyprotein from transposon RE2</fullName>
    </submittedName>
</protein>
<dbReference type="GO" id="GO:0046872">
    <property type="term" value="F:metal ion binding"/>
    <property type="evidence" value="ECO:0007669"/>
    <property type="project" value="UniProtKB-KW"/>
</dbReference>
<feature type="domain" description="Integrase catalytic" evidence="3">
    <location>
        <begin position="152"/>
        <end position="226"/>
    </location>
</feature>
<dbReference type="AlphaFoldDB" id="A0AAW2UHN1"/>